<feature type="transmembrane region" description="Helical" evidence="8">
    <location>
        <begin position="396"/>
        <end position="415"/>
    </location>
</feature>
<feature type="transmembrane region" description="Helical" evidence="8">
    <location>
        <begin position="86"/>
        <end position="106"/>
    </location>
</feature>
<reference evidence="10" key="1">
    <citation type="submission" date="2015-01" db="EMBL/GenBank/DDBJ databases">
        <title>The Genome Sequence of Cladophialophora bantiana CBS 173.52.</title>
        <authorList>
            <consortium name="The Broad Institute Genomics Platform"/>
            <person name="Cuomo C."/>
            <person name="de Hoog S."/>
            <person name="Gorbushina A."/>
            <person name="Stielow B."/>
            <person name="Teixiera M."/>
            <person name="Abouelleil A."/>
            <person name="Chapman S.B."/>
            <person name="Priest M."/>
            <person name="Young S.K."/>
            <person name="Wortman J."/>
            <person name="Nusbaum C."/>
            <person name="Birren B."/>
        </authorList>
    </citation>
    <scope>NUCLEOTIDE SEQUENCE [LARGE SCALE GENOMIC DNA]</scope>
    <source>
        <strain evidence="10">CBS 173.52</strain>
    </source>
</reference>
<dbReference type="PROSITE" id="PS50850">
    <property type="entry name" value="MFS"/>
    <property type="match status" value="1"/>
</dbReference>
<evidence type="ECO:0000256" key="6">
    <source>
        <dbReference type="ARBA" id="ARBA00023136"/>
    </source>
</evidence>
<comment type="subcellular location">
    <subcellularLocation>
        <location evidence="1">Membrane</location>
        <topology evidence="1">Multi-pass membrane protein</topology>
    </subcellularLocation>
</comment>
<evidence type="ECO:0000256" key="7">
    <source>
        <dbReference type="SAM" id="MobiDB-lite"/>
    </source>
</evidence>
<dbReference type="PANTHER" id="PTHR48022:SF11">
    <property type="entry name" value="MONOSACCHARIDE TRANSPORTER (HXT8), PUTATIVE (AFU_ORTHOLOGUE AFUA_2G08120)-RELATED"/>
    <property type="match status" value="1"/>
</dbReference>
<feature type="transmembrane region" description="Helical" evidence="8">
    <location>
        <begin position="53"/>
        <end position="74"/>
    </location>
</feature>
<gene>
    <name evidence="10" type="ORF">Z519_11057</name>
</gene>
<dbReference type="PRINTS" id="PR00171">
    <property type="entry name" value="SUGRTRNSPORT"/>
</dbReference>
<evidence type="ECO:0000313" key="10">
    <source>
        <dbReference type="EMBL" id="KIW88488.1"/>
    </source>
</evidence>
<evidence type="ECO:0000256" key="1">
    <source>
        <dbReference type="ARBA" id="ARBA00004141"/>
    </source>
</evidence>
<proteinExistence type="inferred from homology"/>
<dbReference type="OrthoDB" id="6133115at2759"/>
<feature type="transmembrane region" description="Helical" evidence="8">
    <location>
        <begin position="328"/>
        <end position="348"/>
    </location>
</feature>
<dbReference type="InterPro" id="IPR020846">
    <property type="entry name" value="MFS_dom"/>
</dbReference>
<feature type="transmembrane region" description="Helical" evidence="8">
    <location>
        <begin position="427"/>
        <end position="446"/>
    </location>
</feature>
<sequence>MGEHSSRMNRYNWLCVLYVTFGAVFYGYDSACTTSVLGYTSFLEYFSLDSTTIGAMGSAYYAGAVVGMASNWYLPNKYGRIRTIQIGCLASLLAAAMQTGAHSYGVFVAGRVIGGFASGLIFVVCPAYASEIAPPKMRGRIGGLYSVSVNGAYCFTEWVGLGFYFIKGDVSWRLLLGCQLIPGTLMFACSFLMPESPRFLAYVGRYDEALAILKKMHGTTHDDTFYIREFHQIKAQIELDREERLGLKAIWQRPSYRKRFLLVFWYAIACMLSGVIVIQNYQVILYTNVGFSNVMSLILTGVWGCVGTLSAIYAAFCFDLMGRRPTMFISYFLIVAGTLTTCITWAIYENGGSTNRSLAKGIIAAMFFVGLGYGGPANAFLATYPAEIMPTSVRPVGVAVSYMTQHVLIIILVQFTPQAIETISWKFFLIFVCSSFVFAIVFVLFYPETRNKTLEEIEAVFGDKVAETLDEAAEHIKVEHVEEKTQSQGHVSPVAIHEESTGKEHTA</sequence>
<evidence type="ECO:0000259" key="9">
    <source>
        <dbReference type="PROSITE" id="PS50850"/>
    </source>
</evidence>
<evidence type="ECO:0000256" key="8">
    <source>
        <dbReference type="SAM" id="Phobius"/>
    </source>
</evidence>
<keyword evidence="4 8" id="KW-0812">Transmembrane</keyword>
<keyword evidence="11" id="KW-1185">Reference proteome</keyword>
<feature type="transmembrane region" description="Helical" evidence="8">
    <location>
        <begin position="260"/>
        <end position="282"/>
    </location>
</feature>
<evidence type="ECO:0000256" key="4">
    <source>
        <dbReference type="ARBA" id="ARBA00022692"/>
    </source>
</evidence>
<dbReference type="PROSITE" id="PS00217">
    <property type="entry name" value="SUGAR_TRANSPORT_2"/>
    <property type="match status" value="1"/>
</dbReference>
<feature type="transmembrane region" description="Helical" evidence="8">
    <location>
        <begin position="360"/>
        <end position="384"/>
    </location>
</feature>
<dbReference type="SUPFAM" id="SSF103473">
    <property type="entry name" value="MFS general substrate transporter"/>
    <property type="match status" value="1"/>
</dbReference>
<feature type="transmembrane region" description="Helical" evidence="8">
    <location>
        <begin position="12"/>
        <end position="28"/>
    </location>
</feature>
<dbReference type="GO" id="GO:0016020">
    <property type="term" value="C:membrane"/>
    <property type="evidence" value="ECO:0007669"/>
    <property type="project" value="UniProtKB-SubCell"/>
</dbReference>
<dbReference type="AlphaFoldDB" id="A0A0D2H5C2"/>
<protein>
    <recommendedName>
        <fullName evidence="9">Major facilitator superfamily (MFS) profile domain-containing protein</fullName>
    </recommendedName>
</protein>
<dbReference type="InterPro" id="IPR003663">
    <property type="entry name" value="Sugar/inositol_transpt"/>
</dbReference>
<evidence type="ECO:0000313" key="11">
    <source>
        <dbReference type="Proteomes" id="UP000053789"/>
    </source>
</evidence>
<comment type="similarity">
    <text evidence="2">Belongs to the major facilitator superfamily. Sugar transporter (TC 2.A.1.1) family.</text>
</comment>
<evidence type="ECO:0000256" key="3">
    <source>
        <dbReference type="ARBA" id="ARBA00022448"/>
    </source>
</evidence>
<dbReference type="GO" id="GO:0005351">
    <property type="term" value="F:carbohydrate:proton symporter activity"/>
    <property type="evidence" value="ECO:0007669"/>
    <property type="project" value="TreeGrafter"/>
</dbReference>
<dbReference type="Pfam" id="PF00083">
    <property type="entry name" value="Sugar_tr"/>
    <property type="match status" value="1"/>
</dbReference>
<keyword evidence="6 8" id="KW-0472">Membrane</keyword>
<organism evidence="10 11">
    <name type="scientific">Cladophialophora bantiana (strain ATCC 10958 / CBS 173.52 / CDC B-1940 / NIH 8579)</name>
    <name type="common">Xylohypha bantiana</name>
    <dbReference type="NCBI Taxonomy" id="1442370"/>
    <lineage>
        <taxon>Eukaryota</taxon>
        <taxon>Fungi</taxon>
        <taxon>Dikarya</taxon>
        <taxon>Ascomycota</taxon>
        <taxon>Pezizomycotina</taxon>
        <taxon>Eurotiomycetes</taxon>
        <taxon>Chaetothyriomycetidae</taxon>
        <taxon>Chaetothyriales</taxon>
        <taxon>Herpotrichiellaceae</taxon>
        <taxon>Cladophialophora</taxon>
    </lineage>
</organism>
<feature type="transmembrane region" description="Helical" evidence="8">
    <location>
        <begin position="294"/>
        <end position="316"/>
    </location>
</feature>
<keyword evidence="5 8" id="KW-1133">Transmembrane helix</keyword>
<feature type="region of interest" description="Disordered" evidence="7">
    <location>
        <begin position="483"/>
        <end position="507"/>
    </location>
</feature>
<dbReference type="VEuPathDB" id="FungiDB:Z519_11057"/>
<name>A0A0D2H5C2_CLAB1</name>
<feature type="transmembrane region" description="Helical" evidence="8">
    <location>
        <begin position="112"/>
        <end position="130"/>
    </location>
</feature>
<keyword evidence="3" id="KW-0813">Transport</keyword>
<dbReference type="Proteomes" id="UP000053789">
    <property type="component" value="Unassembled WGS sequence"/>
</dbReference>
<accession>A0A0D2H5C2</accession>
<dbReference type="InterPro" id="IPR036259">
    <property type="entry name" value="MFS_trans_sf"/>
</dbReference>
<dbReference type="InterPro" id="IPR005828">
    <property type="entry name" value="MFS_sugar_transport-like"/>
</dbReference>
<evidence type="ECO:0000256" key="5">
    <source>
        <dbReference type="ARBA" id="ARBA00022989"/>
    </source>
</evidence>
<evidence type="ECO:0000256" key="2">
    <source>
        <dbReference type="ARBA" id="ARBA00010992"/>
    </source>
</evidence>
<dbReference type="InterPro" id="IPR050360">
    <property type="entry name" value="MFS_Sugar_Transporters"/>
</dbReference>
<dbReference type="GeneID" id="27703985"/>
<dbReference type="Gene3D" id="1.20.1250.20">
    <property type="entry name" value="MFS general substrate transporter like domains"/>
    <property type="match status" value="1"/>
</dbReference>
<dbReference type="InterPro" id="IPR005829">
    <property type="entry name" value="Sugar_transporter_CS"/>
</dbReference>
<feature type="compositionally biased region" description="Basic and acidic residues" evidence="7">
    <location>
        <begin position="496"/>
        <end position="507"/>
    </location>
</feature>
<dbReference type="HOGENOM" id="CLU_001265_30_13_1"/>
<feature type="transmembrane region" description="Helical" evidence="8">
    <location>
        <begin position="172"/>
        <end position="193"/>
    </location>
</feature>
<feature type="transmembrane region" description="Helical" evidence="8">
    <location>
        <begin position="142"/>
        <end position="166"/>
    </location>
</feature>
<feature type="domain" description="Major facilitator superfamily (MFS) profile" evidence="9">
    <location>
        <begin position="15"/>
        <end position="450"/>
    </location>
</feature>
<dbReference type="PANTHER" id="PTHR48022">
    <property type="entry name" value="PLASTIDIC GLUCOSE TRANSPORTER 4"/>
    <property type="match status" value="1"/>
</dbReference>
<dbReference type="EMBL" id="KN846999">
    <property type="protein sequence ID" value="KIW88488.1"/>
    <property type="molecule type" value="Genomic_DNA"/>
</dbReference>
<dbReference type="RefSeq" id="XP_016615157.1">
    <property type="nucleotide sequence ID" value="XM_016768770.1"/>
</dbReference>